<protein>
    <submittedName>
        <fullName evidence="2">Uncharacterized protein</fullName>
    </submittedName>
</protein>
<evidence type="ECO:0000313" key="2">
    <source>
        <dbReference type="EMBL" id="KIO22229.1"/>
    </source>
</evidence>
<keyword evidence="3" id="KW-1185">Reference proteome</keyword>
<feature type="region of interest" description="Disordered" evidence="1">
    <location>
        <begin position="1"/>
        <end position="80"/>
    </location>
</feature>
<accession>A0A0C3QCE3</accession>
<proteinExistence type="predicted"/>
<evidence type="ECO:0000313" key="3">
    <source>
        <dbReference type="Proteomes" id="UP000054248"/>
    </source>
</evidence>
<name>A0A0C3QCE3_9AGAM</name>
<feature type="region of interest" description="Disordered" evidence="1">
    <location>
        <begin position="151"/>
        <end position="191"/>
    </location>
</feature>
<gene>
    <name evidence="2" type="ORF">M407DRAFT_28243</name>
</gene>
<feature type="compositionally biased region" description="Polar residues" evidence="1">
    <location>
        <begin position="281"/>
        <end position="297"/>
    </location>
</feature>
<dbReference type="Proteomes" id="UP000054248">
    <property type="component" value="Unassembled WGS sequence"/>
</dbReference>
<feature type="compositionally biased region" description="Polar residues" evidence="1">
    <location>
        <begin position="254"/>
        <end position="268"/>
    </location>
</feature>
<dbReference type="EMBL" id="KN823115">
    <property type="protein sequence ID" value="KIO22229.1"/>
    <property type="molecule type" value="Genomic_DNA"/>
</dbReference>
<organism evidence="2 3">
    <name type="scientific">Tulasnella calospora MUT 4182</name>
    <dbReference type="NCBI Taxonomy" id="1051891"/>
    <lineage>
        <taxon>Eukaryota</taxon>
        <taxon>Fungi</taxon>
        <taxon>Dikarya</taxon>
        <taxon>Basidiomycota</taxon>
        <taxon>Agaricomycotina</taxon>
        <taxon>Agaricomycetes</taxon>
        <taxon>Cantharellales</taxon>
        <taxon>Tulasnellaceae</taxon>
        <taxon>Tulasnella</taxon>
    </lineage>
</organism>
<reference evidence="2 3" key="1">
    <citation type="submission" date="2014-04" db="EMBL/GenBank/DDBJ databases">
        <authorList>
            <consortium name="DOE Joint Genome Institute"/>
            <person name="Kuo A."/>
            <person name="Girlanda M."/>
            <person name="Perotto S."/>
            <person name="Kohler A."/>
            <person name="Nagy L.G."/>
            <person name="Floudas D."/>
            <person name="Copeland A."/>
            <person name="Barry K.W."/>
            <person name="Cichocki N."/>
            <person name="Veneault-Fourrey C."/>
            <person name="LaButti K."/>
            <person name="Lindquist E.A."/>
            <person name="Lipzen A."/>
            <person name="Lundell T."/>
            <person name="Morin E."/>
            <person name="Murat C."/>
            <person name="Sun H."/>
            <person name="Tunlid A."/>
            <person name="Henrissat B."/>
            <person name="Grigoriev I.V."/>
            <person name="Hibbett D.S."/>
            <person name="Martin F."/>
            <person name="Nordberg H.P."/>
            <person name="Cantor M.N."/>
            <person name="Hua S.X."/>
        </authorList>
    </citation>
    <scope>NUCLEOTIDE SEQUENCE [LARGE SCALE GENOMIC DNA]</scope>
    <source>
        <strain evidence="2 3">MUT 4182</strain>
    </source>
</reference>
<feature type="region of interest" description="Disordered" evidence="1">
    <location>
        <begin position="203"/>
        <end position="342"/>
    </location>
</feature>
<evidence type="ECO:0000256" key="1">
    <source>
        <dbReference type="SAM" id="MobiDB-lite"/>
    </source>
</evidence>
<dbReference type="AlphaFoldDB" id="A0A0C3QCE3"/>
<reference evidence="3" key="2">
    <citation type="submission" date="2015-01" db="EMBL/GenBank/DDBJ databases">
        <title>Evolutionary Origins and Diversification of the Mycorrhizal Mutualists.</title>
        <authorList>
            <consortium name="DOE Joint Genome Institute"/>
            <consortium name="Mycorrhizal Genomics Consortium"/>
            <person name="Kohler A."/>
            <person name="Kuo A."/>
            <person name="Nagy L.G."/>
            <person name="Floudas D."/>
            <person name="Copeland A."/>
            <person name="Barry K.W."/>
            <person name="Cichocki N."/>
            <person name="Veneault-Fourrey C."/>
            <person name="LaButti K."/>
            <person name="Lindquist E.A."/>
            <person name="Lipzen A."/>
            <person name="Lundell T."/>
            <person name="Morin E."/>
            <person name="Murat C."/>
            <person name="Riley R."/>
            <person name="Ohm R."/>
            <person name="Sun H."/>
            <person name="Tunlid A."/>
            <person name="Henrissat B."/>
            <person name="Grigoriev I.V."/>
            <person name="Hibbett D.S."/>
            <person name="Martin F."/>
        </authorList>
    </citation>
    <scope>NUCLEOTIDE SEQUENCE [LARGE SCALE GENOMIC DNA]</scope>
    <source>
        <strain evidence="3">MUT 4182</strain>
    </source>
</reference>
<feature type="compositionally biased region" description="Polar residues" evidence="1">
    <location>
        <begin position="206"/>
        <end position="232"/>
    </location>
</feature>
<sequence length="414" mass="44922">MGDEDRFDQDYAASRHLRLQLGGTSLPPRQPSHRPRNPGQRDGNDLGLDPDEGLEDYLSPREFLPSLPPDPRSPGLPSIQSVTSRILGPVVGESIRLQPFQHLQNQQSPAAFALRPASIVRGPLDSTSDIAPSSRTAYRTADIRGGVAVTPSAFSSSSRETGRSSTSTPTWPLSRMPRERSPDGSVPSLAGANSLQLSSASVVSSTRQPLNHHSSRSYLSDSYAPENTSNTVFDYGVPATTRPTFARSPGPHSPTVTNSPSSSITGLAQLSRIRPRETDSDSPSPESASLQQRTTGPGQAVVTDHNSDVLARPAKKSRTASSTSKPRHSRETNQNKPASQLGHYTGEAHSFVRTFKFIACAIMLAQNPFPNTQQRRDMLEEAWDRAEQEHPRRGPTAALELNDDLRKLVCTSII</sequence>
<dbReference type="HOGENOM" id="CLU_664283_0_0_1"/>
<feature type="compositionally biased region" description="Low complexity" evidence="1">
    <location>
        <begin position="152"/>
        <end position="170"/>
    </location>
</feature>